<dbReference type="EMBL" id="LAZR01026596">
    <property type="protein sequence ID" value="KKL68230.1"/>
    <property type="molecule type" value="Genomic_DNA"/>
</dbReference>
<proteinExistence type="predicted"/>
<reference evidence="1" key="1">
    <citation type="journal article" date="2015" name="Nature">
        <title>Complex archaea that bridge the gap between prokaryotes and eukaryotes.</title>
        <authorList>
            <person name="Spang A."/>
            <person name="Saw J.H."/>
            <person name="Jorgensen S.L."/>
            <person name="Zaremba-Niedzwiedzka K."/>
            <person name="Martijn J."/>
            <person name="Lind A.E."/>
            <person name="van Eijk R."/>
            <person name="Schleper C."/>
            <person name="Guy L."/>
            <person name="Ettema T.J."/>
        </authorList>
    </citation>
    <scope>NUCLEOTIDE SEQUENCE</scope>
</reference>
<comment type="caution">
    <text evidence="1">The sequence shown here is derived from an EMBL/GenBank/DDBJ whole genome shotgun (WGS) entry which is preliminary data.</text>
</comment>
<accession>A0A0F9GFL8</accession>
<evidence type="ECO:0000313" key="1">
    <source>
        <dbReference type="EMBL" id="KKL68230.1"/>
    </source>
</evidence>
<protein>
    <submittedName>
        <fullName evidence="1">Uncharacterized protein</fullName>
    </submittedName>
</protein>
<organism evidence="1">
    <name type="scientific">marine sediment metagenome</name>
    <dbReference type="NCBI Taxonomy" id="412755"/>
    <lineage>
        <taxon>unclassified sequences</taxon>
        <taxon>metagenomes</taxon>
        <taxon>ecological metagenomes</taxon>
    </lineage>
</organism>
<dbReference type="AlphaFoldDB" id="A0A0F9GFL8"/>
<feature type="non-terminal residue" evidence="1">
    <location>
        <position position="1"/>
    </location>
</feature>
<sequence length="160" mass="17392">SGTALEIRLGSDTGNYYYKQLTAAVLAVGWNFVTSGTTNIGDLSENGTVAGNIDTFVIVITTNNATDTFATGDVLFDLLRQWATSDLVKDFVSGYPSFDNTNKEVTIRCFLSSIESNGFDIDGQALFNKDTSILMTDESTFTAESKSSTDEFAFVIKNRI</sequence>
<gene>
    <name evidence="1" type="ORF">LCGC14_2127020</name>
</gene>
<name>A0A0F9GFL8_9ZZZZ</name>